<name>A0A444U9K5_ACIRT</name>
<dbReference type="Proteomes" id="UP000289886">
    <property type="component" value="Unassembled WGS sequence"/>
</dbReference>
<proteinExistence type="predicted"/>
<comment type="caution">
    <text evidence="1">The sequence shown here is derived from an EMBL/GenBank/DDBJ whole genome shotgun (WGS) entry which is preliminary data.</text>
</comment>
<reference evidence="1 2" key="1">
    <citation type="submission" date="2019-01" db="EMBL/GenBank/DDBJ databases">
        <title>Draft Genome and Complete Hox-Cluster Characterization of the Sterlet Sturgeon (Acipenser ruthenus).</title>
        <authorList>
            <person name="Wei Q."/>
        </authorList>
    </citation>
    <scope>NUCLEOTIDE SEQUENCE [LARGE SCALE GENOMIC DNA]</scope>
    <source>
        <strain evidence="1">WHYD16114868_AA</strain>
        <tissue evidence="1">Blood</tissue>
    </source>
</reference>
<dbReference type="EMBL" id="SCEB01214999">
    <property type="protein sequence ID" value="RXM31850.1"/>
    <property type="molecule type" value="Genomic_DNA"/>
</dbReference>
<sequence>MGRLRAQWRRREESLCTQCHSGEIETETHFILHANPDQTRLADWHNIVSPTDSDRTSYLMPISGSVDRVATGGVGNAGTETGEQRRVCTFIHYLNKSTNKQKSSPEAVKFPDIEMRCGSFVIQIRMSVEKEHWRTRDDIELSLTPSF</sequence>
<accession>A0A444U9K5</accession>
<dbReference type="AlphaFoldDB" id="A0A444U9K5"/>
<gene>
    <name evidence="1" type="ORF">EOD39_16509</name>
</gene>
<keyword evidence="2" id="KW-1185">Reference proteome</keyword>
<protein>
    <submittedName>
        <fullName evidence="1">Uncharacterized protein</fullName>
    </submittedName>
</protein>
<evidence type="ECO:0000313" key="2">
    <source>
        <dbReference type="Proteomes" id="UP000289886"/>
    </source>
</evidence>
<evidence type="ECO:0000313" key="1">
    <source>
        <dbReference type="EMBL" id="RXM31850.1"/>
    </source>
</evidence>
<organism evidence="1 2">
    <name type="scientific">Acipenser ruthenus</name>
    <name type="common">Sterlet sturgeon</name>
    <dbReference type="NCBI Taxonomy" id="7906"/>
    <lineage>
        <taxon>Eukaryota</taxon>
        <taxon>Metazoa</taxon>
        <taxon>Chordata</taxon>
        <taxon>Craniata</taxon>
        <taxon>Vertebrata</taxon>
        <taxon>Euteleostomi</taxon>
        <taxon>Actinopterygii</taxon>
        <taxon>Chondrostei</taxon>
        <taxon>Acipenseriformes</taxon>
        <taxon>Acipenseridae</taxon>
        <taxon>Acipenser</taxon>
    </lineage>
</organism>